<evidence type="ECO:0000256" key="1">
    <source>
        <dbReference type="SAM" id="SignalP"/>
    </source>
</evidence>
<evidence type="ECO:0000259" key="2">
    <source>
        <dbReference type="Pfam" id="PF22807"/>
    </source>
</evidence>
<dbReference type="SUPFAM" id="SSF50952">
    <property type="entry name" value="Soluble quinoprotein glucose dehydrogenase"/>
    <property type="match status" value="1"/>
</dbReference>
<feature type="domain" description="Pyrroloquinoline quinone-dependent pyranose dehydrogenase beta-propeller" evidence="2">
    <location>
        <begin position="156"/>
        <end position="295"/>
    </location>
</feature>
<name>A0ABS0KZW1_9BACT</name>
<dbReference type="InterPro" id="IPR011042">
    <property type="entry name" value="6-blade_b-propeller_TolB-like"/>
</dbReference>
<feature type="chain" id="PRO_5045127263" evidence="1">
    <location>
        <begin position="22"/>
        <end position="451"/>
    </location>
</feature>
<evidence type="ECO:0000313" key="3">
    <source>
        <dbReference type="EMBL" id="MBG8553402.1"/>
    </source>
</evidence>
<dbReference type="InterPro" id="IPR011041">
    <property type="entry name" value="Quinoprot_gluc/sorb_DH_b-prop"/>
</dbReference>
<feature type="domain" description="Pyrroloquinoline quinone-dependent pyranose dehydrogenase beta-propeller" evidence="2">
    <location>
        <begin position="340"/>
        <end position="448"/>
    </location>
</feature>
<keyword evidence="1" id="KW-0732">Signal</keyword>
<reference evidence="3 4" key="1">
    <citation type="submission" date="2020-11" db="EMBL/GenBank/DDBJ databases">
        <title>Hymenobacter sp.</title>
        <authorList>
            <person name="Kim M.K."/>
        </authorList>
    </citation>
    <scope>NUCLEOTIDE SEQUENCE [LARGE SCALE GENOMIC DNA]</scope>
    <source>
        <strain evidence="3 4">BT594</strain>
    </source>
</reference>
<accession>A0ABS0KZW1</accession>
<comment type="caution">
    <text evidence="3">The sequence shown here is derived from an EMBL/GenBank/DDBJ whole genome shotgun (WGS) entry which is preliminary data.</text>
</comment>
<dbReference type="Gene3D" id="2.120.10.30">
    <property type="entry name" value="TolB, C-terminal domain"/>
    <property type="match status" value="1"/>
</dbReference>
<feature type="signal peptide" evidence="1">
    <location>
        <begin position="1"/>
        <end position="21"/>
    </location>
</feature>
<dbReference type="RefSeq" id="WP_196954416.1">
    <property type="nucleotide sequence ID" value="NZ_JADWYK010000003.1"/>
</dbReference>
<dbReference type="InterPro" id="IPR054539">
    <property type="entry name" value="Beta-prop_PDH"/>
</dbReference>
<organism evidence="3 4">
    <name type="scientific">Hymenobacter guriensis</name>
    <dbReference type="NCBI Taxonomy" id="2793065"/>
    <lineage>
        <taxon>Bacteria</taxon>
        <taxon>Pseudomonadati</taxon>
        <taxon>Bacteroidota</taxon>
        <taxon>Cytophagia</taxon>
        <taxon>Cytophagales</taxon>
        <taxon>Hymenobacteraceae</taxon>
        <taxon>Hymenobacter</taxon>
    </lineage>
</organism>
<dbReference type="PANTHER" id="PTHR19328:SF55">
    <property type="entry name" value="BLR6566 PROTEIN"/>
    <property type="match status" value="1"/>
</dbReference>
<dbReference type="Proteomes" id="UP000601099">
    <property type="component" value="Unassembled WGS sequence"/>
</dbReference>
<keyword evidence="4" id="KW-1185">Reference proteome</keyword>
<dbReference type="Pfam" id="PF22807">
    <property type="entry name" value="TrAA12"/>
    <property type="match status" value="2"/>
</dbReference>
<dbReference type="PANTHER" id="PTHR19328">
    <property type="entry name" value="HEDGEHOG-INTERACTING PROTEIN"/>
    <property type="match status" value="1"/>
</dbReference>
<dbReference type="EMBL" id="JADWYK010000003">
    <property type="protein sequence ID" value="MBG8553402.1"/>
    <property type="molecule type" value="Genomic_DNA"/>
</dbReference>
<protein>
    <submittedName>
        <fullName evidence="3">Sorbosone dehydrogenase family protein</fullName>
    </submittedName>
</protein>
<sequence>MSNTLFSFRAPTGLAALTFLAACGSQPSQQEKAEAQAATPTDTVATAATGVNLPAPYSTKSNTKRSKVIGWPAGKLPIVPAGFRVTEYATNLESPRNTYVLPNGDVLVAEANTVPSSAKEKAAAALKLDPSRSLRLTSANRITLLRDANKDGKPEMREVFLKDQEQPFGMLLLGAHFYVANTNGVWRYPYKAGQTTINARGEKILELPKGGYNNHWTRNLLASADGRKIYVSVGSASNVAEHGIKEEERRANILEINPDGSGEQIYASGLRNPVGMDWAPGTATLWTAVNERDELGDELVPDYLTSVRAGGFYGWPYAYFGRHEDPCRKGERPDLVAKTLVPEVALGPHTASLGLAFYDQRSFPAKYQNGAFIGQHGSWNSADFSGYKVVFVPFRNGKPSGPMEDFVTGFIANEAEKEVYGRPVGITVLPDGALLVADDAAGKLWRITAEG</sequence>
<evidence type="ECO:0000313" key="4">
    <source>
        <dbReference type="Proteomes" id="UP000601099"/>
    </source>
</evidence>
<gene>
    <name evidence="3" type="ORF">I5L79_07585</name>
</gene>
<proteinExistence type="predicted"/>